<dbReference type="PANTHER" id="PTHR42724:SF1">
    <property type="entry name" value="TETRAACYLDISACCHARIDE 4'-KINASE, MITOCHONDRIAL-RELATED"/>
    <property type="match status" value="1"/>
</dbReference>
<comment type="catalytic activity">
    <reaction evidence="13">
        <text>a lipid A disaccharide + ATP = a lipid IVA + ADP + H(+)</text>
        <dbReference type="Rhea" id="RHEA:67840"/>
        <dbReference type="ChEBI" id="CHEBI:15378"/>
        <dbReference type="ChEBI" id="CHEBI:30616"/>
        <dbReference type="ChEBI" id="CHEBI:176343"/>
        <dbReference type="ChEBI" id="CHEBI:176425"/>
        <dbReference type="ChEBI" id="CHEBI:456216"/>
        <dbReference type="EC" id="2.7.1.130"/>
    </reaction>
</comment>
<evidence type="ECO:0000256" key="8">
    <source>
        <dbReference type="ARBA" id="ARBA00022741"/>
    </source>
</evidence>
<keyword evidence="14" id="KW-0812">Transmembrane</keyword>
<evidence type="ECO:0000313" key="16">
    <source>
        <dbReference type="Proteomes" id="UP000199409"/>
    </source>
</evidence>
<dbReference type="InterPro" id="IPR027417">
    <property type="entry name" value="P-loop_NTPase"/>
</dbReference>
<evidence type="ECO:0000256" key="13">
    <source>
        <dbReference type="HAMAP-Rule" id="MF_00409"/>
    </source>
</evidence>
<organism evidence="15 16">
    <name type="scientific">Desulfuromusa kysingii</name>
    <dbReference type="NCBI Taxonomy" id="37625"/>
    <lineage>
        <taxon>Bacteria</taxon>
        <taxon>Pseudomonadati</taxon>
        <taxon>Thermodesulfobacteriota</taxon>
        <taxon>Desulfuromonadia</taxon>
        <taxon>Desulfuromonadales</taxon>
        <taxon>Geopsychrobacteraceae</taxon>
        <taxon>Desulfuromusa</taxon>
    </lineage>
</organism>
<dbReference type="STRING" id="37625.SAMN05660420_01220"/>
<dbReference type="RefSeq" id="WP_092345772.1">
    <property type="nucleotide sequence ID" value="NZ_FNQN01000003.1"/>
</dbReference>
<gene>
    <name evidence="13" type="primary">lpxK</name>
    <name evidence="15" type="ORF">SAMN05660420_01220</name>
</gene>
<dbReference type="NCBIfam" id="TIGR00682">
    <property type="entry name" value="lpxK"/>
    <property type="match status" value="1"/>
</dbReference>
<keyword evidence="10 13" id="KW-0067">ATP-binding</keyword>
<comment type="function">
    <text evidence="1 13">Transfers the gamma-phosphate of ATP to the 4'-position of a tetraacyldisaccharide 1-phosphate intermediate (termed DS-1-P) to form tetraacyldisaccharide 1,4'-bis-phosphate (lipid IVA).</text>
</comment>
<protein>
    <recommendedName>
        <fullName evidence="4 13">Tetraacyldisaccharide 4'-kinase</fullName>
        <ecNumber evidence="3 13">2.7.1.130</ecNumber>
    </recommendedName>
    <alternativeName>
        <fullName evidence="12 13">Lipid A 4'-kinase</fullName>
    </alternativeName>
</protein>
<comment type="similarity">
    <text evidence="13">Belongs to the LpxK family.</text>
</comment>
<dbReference type="SUPFAM" id="SSF52540">
    <property type="entry name" value="P-loop containing nucleoside triphosphate hydrolases"/>
    <property type="match status" value="1"/>
</dbReference>
<dbReference type="EC" id="2.7.1.130" evidence="3 13"/>
<evidence type="ECO:0000313" key="15">
    <source>
        <dbReference type="EMBL" id="SEA10357.1"/>
    </source>
</evidence>
<dbReference type="AlphaFoldDB" id="A0A1H3YFN8"/>
<dbReference type="Pfam" id="PF02606">
    <property type="entry name" value="LpxK"/>
    <property type="match status" value="1"/>
</dbReference>
<evidence type="ECO:0000256" key="12">
    <source>
        <dbReference type="ARBA" id="ARBA00029757"/>
    </source>
</evidence>
<dbReference type="UniPathway" id="UPA00359">
    <property type="reaction ID" value="UER00482"/>
</dbReference>
<dbReference type="Proteomes" id="UP000199409">
    <property type="component" value="Unassembled WGS sequence"/>
</dbReference>
<evidence type="ECO:0000256" key="4">
    <source>
        <dbReference type="ARBA" id="ARBA00016436"/>
    </source>
</evidence>
<keyword evidence="16" id="KW-1185">Reference proteome</keyword>
<evidence type="ECO:0000256" key="5">
    <source>
        <dbReference type="ARBA" id="ARBA00022516"/>
    </source>
</evidence>
<sequence length="354" mass="39458">MSHLAAFHRSLVNHGAQNLWEWLLFILLLPLSILYGSGGWIRGYCYDHGLFFTYQSSIPIISVGNLAVGGTGKTPVVDWLVKEFSKQGKRSAIVSRGYAGNFKGNVGVVSKGNGILMTSVECGDEPYLLAKRNPDSSVFVAKKRINAIKILEQNNRPDLIILDDCFQHRAIKRNVDLVLLDASRPFGNGWPLPAGNLREFPQALKRADFLLMTRSKKLTMSNFKGHKVYNSQHQLANEAVDLEGNRISVDRLKALKVLAFAGIADPESFFSSLEKIGLSLDAKLSFVDHIEYRTQIINQLHQTAMDVDALITTEKDAVKLTADMFTVPCYQIPMDISINNSAELMTSLTQRLWS</sequence>
<dbReference type="InterPro" id="IPR003758">
    <property type="entry name" value="LpxK"/>
</dbReference>
<dbReference type="EMBL" id="FNQN01000003">
    <property type="protein sequence ID" value="SEA10357.1"/>
    <property type="molecule type" value="Genomic_DNA"/>
</dbReference>
<feature type="binding site" evidence="13">
    <location>
        <begin position="67"/>
        <end position="74"/>
    </location>
    <ligand>
        <name>ATP</name>
        <dbReference type="ChEBI" id="CHEBI:30616"/>
    </ligand>
</feature>
<keyword evidence="14" id="KW-0472">Membrane</keyword>
<evidence type="ECO:0000256" key="2">
    <source>
        <dbReference type="ARBA" id="ARBA00004870"/>
    </source>
</evidence>
<keyword evidence="6 13" id="KW-0441">Lipid A biosynthesis</keyword>
<dbReference type="PANTHER" id="PTHR42724">
    <property type="entry name" value="TETRAACYLDISACCHARIDE 4'-KINASE"/>
    <property type="match status" value="1"/>
</dbReference>
<evidence type="ECO:0000256" key="11">
    <source>
        <dbReference type="ARBA" id="ARBA00023098"/>
    </source>
</evidence>
<accession>A0A1H3YFN8</accession>
<dbReference type="OrthoDB" id="9766423at2"/>
<evidence type="ECO:0000256" key="7">
    <source>
        <dbReference type="ARBA" id="ARBA00022679"/>
    </source>
</evidence>
<keyword evidence="7 13" id="KW-0808">Transferase</keyword>
<evidence type="ECO:0000256" key="14">
    <source>
        <dbReference type="SAM" id="Phobius"/>
    </source>
</evidence>
<evidence type="ECO:0000256" key="3">
    <source>
        <dbReference type="ARBA" id="ARBA00012071"/>
    </source>
</evidence>
<reference evidence="15 16" key="1">
    <citation type="submission" date="2016-10" db="EMBL/GenBank/DDBJ databases">
        <authorList>
            <person name="de Groot N.N."/>
        </authorList>
    </citation>
    <scope>NUCLEOTIDE SEQUENCE [LARGE SCALE GENOMIC DNA]</scope>
    <source>
        <strain evidence="15 16">DSM 7343</strain>
    </source>
</reference>
<dbReference type="GO" id="GO:0009244">
    <property type="term" value="P:lipopolysaccharide core region biosynthetic process"/>
    <property type="evidence" value="ECO:0007669"/>
    <property type="project" value="TreeGrafter"/>
</dbReference>
<dbReference type="GO" id="GO:0009029">
    <property type="term" value="F:lipid-A 4'-kinase activity"/>
    <property type="evidence" value="ECO:0007669"/>
    <property type="project" value="UniProtKB-UniRule"/>
</dbReference>
<evidence type="ECO:0000256" key="6">
    <source>
        <dbReference type="ARBA" id="ARBA00022556"/>
    </source>
</evidence>
<keyword evidence="8 13" id="KW-0547">Nucleotide-binding</keyword>
<keyword evidence="14" id="KW-1133">Transmembrane helix</keyword>
<dbReference type="GO" id="GO:0005524">
    <property type="term" value="F:ATP binding"/>
    <property type="evidence" value="ECO:0007669"/>
    <property type="project" value="UniProtKB-UniRule"/>
</dbReference>
<dbReference type="GO" id="GO:0009245">
    <property type="term" value="P:lipid A biosynthetic process"/>
    <property type="evidence" value="ECO:0007669"/>
    <property type="project" value="UniProtKB-UniRule"/>
</dbReference>
<keyword evidence="9 13" id="KW-0418">Kinase</keyword>
<evidence type="ECO:0000256" key="1">
    <source>
        <dbReference type="ARBA" id="ARBA00002274"/>
    </source>
</evidence>
<comment type="pathway">
    <text evidence="2 13">Glycolipid biosynthesis; lipid IV(A) biosynthesis; lipid IV(A) from (3R)-3-hydroxytetradecanoyl-[acyl-carrier-protein] and UDP-N-acetyl-alpha-D-glucosamine: step 6/6.</text>
</comment>
<proteinExistence type="inferred from homology"/>
<keyword evidence="11 13" id="KW-0443">Lipid metabolism</keyword>
<dbReference type="GO" id="GO:0005886">
    <property type="term" value="C:plasma membrane"/>
    <property type="evidence" value="ECO:0007669"/>
    <property type="project" value="TreeGrafter"/>
</dbReference>
<dbReference type="HAMAP" id="MF_00409">
    <property type="entry name" value="LpxK"/>
    <property type="match status" value="1"/>
</dbReference>
<feature type="transmembrane region" description="Helical" evidence="14">
    <location>
        <begin position="20"/>
        <end position="41"/>
    </location>
</feature>
<evidence type="ECO:0000256" key="9">
    <source>
        <dbReference type="ARBA" id="ARBA00022777"/>
    </source>
</evidence>
<keyword evidence="5 13" id="KW-0444">Lipid biosynthesis</keyword>
<evidence type="ECO:0000256" key="10">
    <source>
        <dbReference type="ARBA" id="ARBA00022840"/>
    </source>
</evidence>
<name>A0A1H3YFN8_9BACT</name>